<dbReference type="Gene3D" id="3.40.50.1000">
    <property type="entry name" value="HAD superfamily/HAD-like"/>
    <property type="match status" value="1"/>
</dbReference>
<dbReference type="EMBL" id="BMYP01000043">
    <property type="protein sequence ID" value="GHD80990.1"/>
    <property type="molecule type" value="Genomic_DNA"/>
</dbReference>
<accession>A0ABQ3HBU2</accession>
<proteinExistence type="predicted"/>
<keyword evidence="2" id="KW-1185">Reference proteome</keyword>
<organism evidence="1 2">
    <name type="scientific">Vogesella fluminis</name>
    <dbReference type="NCBI Taxonomy" id="1069161"/>
    <lineage>
        <taxon>Bacteria</taxon>
        <taxon>Pseudomonadati</taxon>
        <taxon>Pseudomonadota</taxon>
        <taxon>Betaproteobacteria</taxon>
        <taxon>Neisseriales</taxon>
        <taxon>Chromobacteriaceae</taxon>
        <taxon>Vogesella</taxon>
    </lineage>
</organism>
<sequence length="113" mass="12426">MAGWIGVDLDGVLAEYHGAMGGLIGEPIRPMLAKVQDWVACGREVRIFTARASDPSQLPAIRQWLACHGLANLAITNVKDFAMAELYDDKAMRVKRNSGHICGGCYRMKHRGE</sequence>
<dbReference type="InterPro" id="IPR023214">
    <property type="entry name" value="HAD_sf"/>
</dbReference>
<reference evidence="2" key="1">
    <citation type="journal article" date="2019" name="Int. J. Syst. Evol. Microbiol.">
        <title>The Global Catalogue of Microorganisms (GCM) 10K type strain sequencing project: providing services to taxonomists for standard genome sequencing and annotation.</title>
        <authorList>
            <consortium name="The Broad Institute Genomics Platform"/>
            <consortium name="The Broad Institute Genome Sequencing Center for Infectious Disease"/>
            <person name="Wu L."/>
            <person name="Ma J."/>
        </authorList>
    </citation>
    <scope>NUCLEOTIDE SEQUENCE [LARGE SCALE GENOMIC DNA]</scope>
    <source>
        <strain evidence="2">KCTC 23713</strain>
    </source>
</reference>
<dbReference type="Proteomes" id="UP000662678">
    <property type="component" value="Unassembled WGS sequence"/>
</dbReference>
<dbReference type="SUPFAM" id="SSF56784">
    <property type="entry name" value="HAD-like"/>
    <property type="match status" value="1"/>
</dbReference>
<dbReference type="RefSeq" id="WP_189354439.1">
    <property type="nucleotide sequence ID" value="NZ_BMYP01000043.1"/>
</dbReference>
<comment type="caution">
    <text evidence="1">The sequence shown here is derived from an EMBL/GenBank/DDBJ whole genome shotgun (WGS) entry which is preliminary data.</text>
</comment>
<evidence type="ECO:0000313" key="2">
    <source>
        <dbReference type="Proteomes" id="UP000662678"/>
    </source>
</evidence>
<protein>
    <recommendedName>
        <fullName evidence="3">Polynucleotide kinase</fullName>
    </recommendedName>
</protein>
<evidence type="ECO:0000313" key="1">
    <source>
        <dbReference type="EMBL" id="GHD80990.1"/>
    </source>
</evidence>
<evidence type="ECO:0008006" key="3">
    <source>
        <dbReference type="Google" id="ProtNLM"/>
    </source>
</evidence>
<name>A0ABQ3HBU2_9NEIS</name>
<gene>
    <name evidence="1" type="ORF">GCM10011419_26360</name>
</gene>
<dbReference type="InterPro" id="IPR036412">
    <property type="entry name" value="HAD-like_sf"/>
</dbReference>